<accession>A0ABY3G0F5</accession>
<keyword evidence="5 7" id="KW-1133">Transmembrane helix</keyword>
<evidence type="ECO:0000313" key="9">
    <source>
        <dbReference type="Proteomes" id="UP000429980"/>
    </source>
</evidence>
<gene>
    <name evidence="8" type="ORF">CHCC15381_3745</name>
</gene>
<organism evidence="8 9">
    <name type="scientific">Bacillus paralicheniformis</name>
    <dbReference type="NCBI Taxonomy" id="1648923"/>
    <lineage>
        <taxon>Bacteria</taxon>
        <taxon>Bacillati</taxon>
        <taxon>Bacillota</taxon>
        <taxon>Bacilli</taxon>
        <taxon>Bacillales</taxon>
        <taxon>Bacillaceae</taxon>
        <taxon>Bacillus</taxon>
    </lineage>
</organism>
<feature type="transmembrane region" description="Helical" evidence="7">
    <location>
        <begin position="206"/>
        <end position="228"/>
    </location>
</feature>
<evidence type="ECO:0000313" key="8">
    <source>
        <dbReference type="EMBL" id="TWL42383.1"/>
    </source>
</evidence>
<feature type="transmembrane region" description="Helical" evidence="7">
    <location>
        <begin position="102"/>
        <end position="127"/>
    </location>
</feature>
<comment type="similarity">
    <text evidence="2">Belongs to the nucleobase:cation symporter-2 (NCS2) (TC 2.A.40) family. Azg-like subfamily.</text>
</comment>
<keyword evidence="3" id="KW-0813">Transport</keyword>
<name>A0ABY3G0F5_9BACI</name>
<feature type="transmembrane region" description="Helical" evidence="7">
    <location>
        <begin position="181"/>
        <end position="200"/>
    </location>
</feature>
<dbReference type="PANTHER" id="PTHR43337">
    <property type="entry name" value="XANTHINE/URACIL PERMEASE C887.17-RELATED"/>
    <property type="match status" value="1"/>
</dbReference>
<feature type="transmembrane region" description="Helical" evidence="7">
    <location>
        <begin position="27"/>
        <end position="47"/>
    </location>
</feature>
<dbReference type="Proteomes" id="UP000429980">
    <property type="component" value="Unassembled WGS sequence"/>
</dbReference>
<evidence type="ECO:0000256" key="1">
    <source>
        <dbReference type="ARBA" id="ARBA00004127"/>
    </source>
</evidence>
<feature type="transmembrane region" description="Helical" evidence="7">
    <location>
        <begin position="276"/>
        <end position="294"/>
    </location>
</feature>
<comment type="subcellular location">
    <subcellularLocation>
        <location evidence="1">Endomembrane system</location>
        <topology evidence="1">Multi-pass membrane protein</topology>
    </subcellularLocation>
</comment>
<evidence type="ECO:0000256" key="3">
    <source>
        <dbReference type="ARBA" id="ARBA00022448"/>
    </source>
</evidence>
<reference evidence="8 9" key="1">
    <citation type="submission" date="2019-06" db="EMBL/GenBank/DDBJ databases">
        <title>Genome sequence analysis of &gt;100 Bacillus licheniformis strains suggests intrinsic resistance to this species.</title>
        <authorList>
            <person name="Wels M."/>
            <person name="Siezen R.J."/>
            <person name="Johansen E."/>
            <person name="Stuer-Lauridsen B."/>
            <person name="Bjerre K."/>
            <person name="Nielsen B.K.K."/>
        </authorList>
    </citation>
    <scope>NUCLEOTIDE SEQUENCE [LARGE SCALE GENOMIC DNA]</scope>
    <source>
        <strain evidence="8 9">BAC-15381</strain>
    </source>
</reference>
<keyword evidence="6 7" id="KW-0472">Membrane</keyword>
<dbReference type="PANTHER" id="PTHR43337:SF1">
    <property type="entry name" value="XANTHINE_URACIL PERMEASE C887.17-RELATED"/>
    <property type="match status" value="1"/>
</dbReference>
<dbReference type="InterPro" id="IPR045018">
    <property type="entry name" value="Azg-like"/>
</dbReference>
<evidence type="ECO:0000256" key="2">
    <source>
        <dbReference type="ARBA" id="ARBA00005697"/>
    </source>
</evidence>
<protein>
    <submittedName>
        <fullName evidence="8">Guanine/hypoxanthine permease PbuO</fullName>
    </submittedName>
</protein>
<evidence type="ECO:0000256" key="7">
    <source>
        <dbReference type="SAM" id="Phobius"/>
    </source>
</evidence>
<feature type="transmembrane region" description="Helical" evidence="7">
    <location>
        <begin position="54"/>
        <end position="71"/>
    </location>
</feature>
<dbReference type="EMBL" id="NILF01000020">
    <property type="protein sequence ID" value="TWL42383.1"/>
    <property type="molecule type" value="Genomic_DNA"/>
</dbReference>
<evidence type="ECO:0000256" key="6">
    <source>
        <dbReference type="ARBA" id="ARBA00023136"/>
    </source>
</evidence>
<evidence type="ECO:0000256" key="4">
    <source>
        <dbReference type="ARBA" id="ARBA00022692"/>
    </source>
</evidence>
<dbReference type="Pfam" id="PF00860">
    <property type="entry name" value="Xan_ur_permease"/>
    <property type="match status" value="1"/>
</dbReference>
<proteinExistence type="inferred from homology"/>
<keyword evidence="9" id="KW-1185">Reference proteome</keyword>
<evidence type="ECO:0000256" key="5">
    <source>
        <dbReference type="ARBA" id="ARBA00022989"/>
    </source>
</evidence>
<sequence length="297" mass="31204">MFIAFVGLRGAGIITANESNLVGLGNLHSAGVILALIGLAFSVVLMVMNVNGALFFGMILTGLIAFFTGQLEFTKGILSMPHLPEKLIVTNPFAAFGDVVHYGLYSVVFSFLLVTIFDTTGTMIGVAEQAGLMKNNKLPNARKALLADSTATTIGAMFGTSPTTAYIESSAGVAAGGRTGLTSLTVAVLFGAALFFSPLVSAVSGISAITSPALIIVGSMMIGAVTNIRWKELDEAFPAFLVILTMPLTSSIATGISLGFISYPIVKAAKGKWREIHPLVFVFAVLFFIHLFFLEGH</sequence>
<dbReference type="InterPro" id="IPR006043">
    <property type="entry name" value="NCS2"/>
</dbReference>
<comment type="caution">
    <text evidence="8">The sequence shown here is derived from an EMBL/GenBank/DDBJ whole genome shotgun (WGS) entry which is preliminary data.</text>
</comment>
<keyword evidence="4 7" id="KW-0812">Transmembrane</keyword>
<feature type="transmembrane region" description="Helical" evidence="7">
    <location>
        <begin position="240"/>
        <end position="264"/>
    </location>
</feature>